<feature type="compositionally biased region" description="Basic and acidic residues" evidence="1">
    <location>
        <begin position="113"/>
        <end position="127"/>
    </location>
</feature>
<dbReference type="AlphaFoldDB" id="A0ABD2LDE2"/>
<evidence type="ECO:0000313" key="2">
    <source>
        <dbReference type="EMBL" id="KAL3113219.1"/>
    </source>
</evidence>
<keyword evidence="3" id="KW-1185">Reference proteome</keyword>
<dbReference type="Proteomes" id="UP001620626">
    <property type="component" value="Unassembled WGS sequence"/>
</dbReference>
<comment type="caution">
    <text evidence="2">The sequence shown here is derived from an EMBL/GenBank/DDBJ whole genome shotgun (WGS) entry which is preliminary data.</text>
</comment>
<evidence type="ECO:0000256" key="1">
    <source>
        <dbReference type="SAM" id="MobiDB-lite"/>
    </source>
</evidence>
<dbReference type="EMBL" id="JBICBT010000452">
    <property type="protein sequence ID" value="KAL3113219.1"/>
    <property type="molecule type" value="Genomic_DNA"/>
</dbReference>
<feature type="compositionally biased region" description="Basic and acidic residues" evidence="1">
    <location>
        <begin position="83"/>
        <end position="100"/>
    </location>
</feature>
<protein>
    <submittedName>
        <fullName evidence="2">Uncharacterized protein</fullName>
    </submittedName>
</protein>
<sequence>MPSLFSTVFVHFSPPVQLILPSTVTMPEFLSSLCRTFCQCSVKTFEFPALHFDNLYAVDLDFAANDSAISDGQVLAVVLSKDPQTEDPRTKDPQTRDPQRQRTHGQGTHRQGTHKDRAPTDKGPTKK</sequence>
<proteinExistence type="predicted"/>
<evidence type="ECO:0000313" key="3">
    <source>
        <dbReference type="Proteomes" id="UP001620626"/>
    </source>
</evidence>
<name>A0ABD2LDE2_9BILA</name>
<feature type="region of interest" description="Disordered" evidence="1">
    <location>
        <begin position="80"/>
        <end position="127"/>
    </location>
</feature>
<reference evidence="2 3" key="1">
    <citation type="submission" date="2024-10" db="EMBL/GenBank/DDBJ databases">
        <authorList>
            <person name="Kim D."/>
        </authorList>
    </citation>
    <scope>NUCLEOTIDE SEQUENCE [LARGE SCALE GENOMIC DNA]</scope>
    <source>
        <strain evidence="2">BH-2024</strain>
    </source>
</reference>
<gene>
    <name evidence="2" type="ORF">niasHT_018373</name>
</gene>
<organism evidence="2 3">
    <name type="scientific">Heterodera trifolii</name>
    <dbReference type="NCBI Taxonomy" id="157864"/>
    <lineage>
        <taxon>Eukaryota</taxon>
        <taxon>Metazoa</taxon>
        <taxon>Ecdysozoa</taxon>
        <taxon>Nematoda</taxon>
        <taxon>Chromadorea</taxon>
        <taxon>Rhabditida</taxon>
        <taxon>Tylenchina</taxon>
        <taxon>Tylenchomorpha</taxon>
        <taxon>Tylenchoidea</taxon>
        <taxon>Heteroderidae</taxon>
        <taxon>Heteroderinae</taxon>
        <taxon>Heterodera</taxon>
    </lineage>
</organism>
<accession>A0ABD2LDE2</accession>